<dbReference type="GeneID" id="5983372"/>
<dbReference type="HOGENOM" id="CLU_1960371_0_0_1"/>
<dbReference type="InParanoid" id="Q0TVZ6"/>
<dbReference type="KEGG" id="pno:SNOG_16318"/>
<evidence type="ECO:0000313" key="3">
    <source>
        <dbReference type="Proteomes" id="UP000001055"/>
    </source>
</evidence>
<reference evidence="3" key="1">
    <citation type="journal article" date="2007" name="Plant Cell">
        <title>Dothideomycete-plant interactions illuminated by genome sequencing and EST analysis of the wheat pathogen Stagonospora nodorum.</title>
        <authorList>
            <person name="Hane J.K."/>
            <person name="Lowe R.G."/>
            <person name="Solomon P.S."/>
            <person name="Tan K.C."/>
            <person name="Schoch C.L."/>
            <person name="Spatafora J.W."/>
            <person name="Crous P.W."/>
            <person name="Kodira C."/>
            <person name="Birren B.W."/>
            <person name="Galagan J.E."/>
            <person name="Torriani S.F."/>
            <person name="McDonald B.A."/>
            <person name="Oliver R.P."/>
        </authorList>
    </citation>
    <scope>NUCLEOTIDE SEQUENCE [LARGE SCALE GENOMIC DNA]</scope>
    <source>
        <strain evidence="3">SN15 / ATCC MYA-4574 / FGSC 10173</strain>
    </source>
</reference>
<evidence type="ECO:0000313" key="2">
    <source>
        <dbReference type="EMBL" id="EAT76304.1"/>
    </source>
</evidence>
<accession>Q0TVZ6</accession>
<sequence>MTASERRRSGCGPNLAQRHSNDTATPPLSELLEMQLVRTRTRRSVLQHGPPVPELRPLLKCCIAAQICTLECLLYHAMLSAPSVNSPALRQPTQRKTTRPRQTPHSSTAHNVQAALPLSRLTLPHFQS</sequence>
<organism evidence="2 3">
    <name type="scientific">Phaeosphaeria nodorum (strain SN15 / ATCC MYA-4574 / FGSC 10173)</name>
    <name type="common">Glume blotch fungus</name>
    <name type="synonym">Parastagonospora nodorum</name>
    <dbReference type="NCBI Taxonomy" id="321614"/>
    <lineage>
        <taxon>Eukaryota</taxon>
        <taxon>Fungi</taxon>
        <taxon>Dikarya</taxon>
        <taxon>Ascomycota</taxon>
        <taxon>Pezizomycotina</taxon>
        <taxon>Dothideomycetes</taxon>
        <taxon>Pleosporomycetidae</taxon>
        <taxon>Pleosporales</taxon>
        <taxon>Pleosporineae</taxon>
        <taxon>Phaeosphaeriaceae</taxon>
        <taxon>Parastagonospora</taxon>
    </lineage>
</organism>
<protein>
    <submittedName>
        <fullName evidence="2">Uncharacterized protein</fullName>
    </submittedName>
</protein>
<dbReference type="AlphaFoldDB" id="Q0TVZ6"/>
<feature type="region of interest" description="Disordered" evidence="1">
    <location>
        <begin position="1"/>
        <end position="29"/>
    </location>
</feature>
<evidence type="ECO:0000256" key="1">
    <source>
        <dbReference type="SAM" id="MobiDB-lite"/>
    </source>
</evidence>
<proteinExistence type="predicted"/>
<dbReference type="Proteomes" id="UP000001055">
    <property type="component" value="Unassembled WGS sequence"/>
</dbReference>
<gene>
    <name evidence="2" type="ORF">SNOG_16318</name>
</gene>
<feature type="compositionally biased region" description="Low complexity" evidence="1">
    <location>
        <begin position="90"/>
        <end position="104"/>
    </location>
</feature>
<feature type="region of interest" description="Disordered" evidence="1">
    <location>
        <begin position="83"/>
        <end position="111"/>
    </location>
</feature>
<dbReference type="RefSeq" id="XP_001806441.1">
    <property type="nucleotide sequence ID" value="XM_001806389.1"/>
</dbReference>
<name>Q0TVZ6_PHANO</name>
<dbReference type="EMBL" id="CH445369">
    <property type="protein sequence ID" value="EAT76304.1"/>
    <property type="molecule type" value="Genomic_DNA"/>
</dbReference>